<dbReference type="SUPFAM" id="SSF48403">
    <property type="entry name" value="Ankyrin repeat"/>
    <property type="match status" value="1"/>
</dbReference>
<dbReference type="Proteomes" id="UP001281410">
    <property type="component" value="Unassembled WGS sequence"/>
</dbReference>
<comment type="caution">
    <text evidence="1">The sequence shown here is derived from an EMBL/GenBank/DDBJ whole genome shotgun (WGS) entry which is preliminary data.</text>
</comment>
<name>A0AAE0E9P8_9ROSI</name>
<dbReference type="Gene3D" id="1.25.40.20">
    <property type="entry name" value="Ankyrin repeat-containing domain"/>
    <property type="match status" value="1"/>
</dbReference>
<accession>A0AAE0E9P8</accession>
<evidence type="ECO:0008006" key="3">
    <source>
        <dbReference type="Google" id="ProtNLM"/>
    </source>
</evidence>
<evidence type="ECO:0000313" key="2">
    <source>
        <dbReference type="Proteomes" id="UP001281410"/>
    </source>
</evidence>
<dbReference type="GO" id="GO:0016020">
    <property type="term" value="C:membrane"/>
    <property type="evidence" value="ECO:0007669"/>
    <property type="project" value="TreeGrafter"/>
</dbReference>
<organism evidence="1 2">
    <name type="scientific">Dipteronia sinensis</name>
    <dbReference type="NCBI Taxonomy" id="43782"/>
    <lineage>
        <taxon>Eukaryota</taxon>
        <taxon>Viridiplantae</taxon>
        <taxon>Streptophyta</taxon>
        <taxon>Embryophyta</taxon>
        <taxon>Tracheophyta</taxon>
        <taxon>Spermatophyta</taxon>
        <taxon>Magnoliopsida</taxon>
        <taxon>eudicotyledons</taxon>
        <taxon>Gunneridae</taxon>
        <taxon>Pentapetalae</taxon>
        <taxon>rosids</taxon>
        <taxon>malvids</taxon>
        <taxon>Sapindales</taxon>
        <taxon>Sapindaceae</taxon>
        <taxon>Hippocastanoideae</taxon>
        <taxon>Acereae</taxon>
        <taxon>Dipteronia</taxon>
    </lineage>
</organism>
<dbReference type="AlphaFoldDB" id="A0AAE0E9P8"/>
<protein>
    <recommendedName>
        <fullName evidence="3">Ankyrin repeat protein</fullName>
    </recommendedName>
</protein>
<dbReference type="EMBL" id="JANJYJ010000004">
    <property type="protein sequence ID" value="KAK3220221.1"/>
    <property type="molecule type" value="Genomic_DNA"/>
</dbReference>
<dbReference type="PANTHER" id="PTHR24177:SF365">
    <property type="entry name" value="ANKYRIN REPEAT-CONTAINING PROTEIN NPR4-LIKE ISOFORM X1"/>
    <property type="match status" value="1"/>
</dbReference>
<sequence length="191" mass="22075">MFLLGRFPGLATYREEKVGKWFREQTWKVVMTLAPSTGKKLQDAKLRHKYALELVNFVCKRAKRMPERNIIKFFVNSEILNLATSSGIVEIVKLCLQYFPDLIWFRKNWNTVLHVAIEHRRESIFNLIYERSAACKLFVQVVDKKELIVESTETKDSETENNKILPKTTMMHLAAKLALSPQLSSISGTAL</sequence>
<evidence type="ECO:0000313" key="1">
    <source>
        <dbReference type="EMBL" id="KAK3220221.1"/>
    </source>
</evidence>
<proteinExistence type="predicted"/>
<reference evidence="1" key="1">
    <citation type="journal article" date="2023" name="Plant J.">
        <title>Genome sequences and population genomics provide insights into the demographic history, inbreeding, and mutation load of two 'living fossil' tree species of Dipteronia.</title>
        <authorList>
            <person name="Feng Y."/>
            <person name="Comes H.P."/>
            <person name="Chen J."/>
            <person name="Zhu S."/>
            <person name="Lu R."/>
            <person name="Zhang X."/>
            <person name="Li P."/>
            <person name="Qiu J."/>
            <person name="Olsen K.M."/>
            <person name="Qiu Y."/>
        </authorList>
    </citation>
    <scope>NUCLEOTIDE SEQUENCE</scope>
    <source>
        <strain evidence="1">NBL</strain>
    </source>
</reference>
<keyword evidence="2" id="KW-1185">Reference proteome</keyword>
<gene>
    <name evidence="1" type="ORF">Dsin_014191</name>
</gene>
<dbReference type="InterPro" id="IPR036770">
    <property type="entry name" value="Ankyrin_rpt-contain_sf"/>
</dbReference>
<dbReference type="PANTHER" id="PTHR24177">
    <property type="entry name" value="CASKIN"/>
    <property type="match status" value="1"/>
</dbReference>